<dbReference type="HOGENOM" id="CLU_012893_5_0_0"/>
<dbReference type="STRING" id="1006576.DTL3_1678"/>
<feature type="transmembrane region" description="Helical" evidence="10">
    <location>
        <begin position="198"/>
        <end position="215"/>
    </location>
</feature>
<evidence type="ECO:0000256" key="9">
    <source>
        <dbReference type="ARBA" id="ARBA00031636"/>
    </source>
</evidence>
<sequence>MKNNYLTNGPITKALVKLALPIMATSFVQMTYTMMDMIWLGRIGSNAVAASGTVGFFTWIGSALFILSKIAVEVGVAQSLGKDDIHAAREYVRHSIQLDIIIALVYTAILIIFRNSMIGFFRIDDQEVVQMALDYLVIISIGLIFYFINPVLSGVFNGVGDSVTPFKVNVVGLIVNMVLDPLMILGIGPFPYMGIKGAAWATVIAQATVTFLFIFECRKLTSLFSGLNIFKLPKKEYLKSIVKLGVPVSIQNVIFATISMFLARIIAQWGYQAIAVQNVGSQIESISWMTAGGFSTAISTFVGQNYGAGKWDRIREGYKKGLMIVGIIGLIATFLFFFVPEPIIKIFIPTDREAIEIGINYLKILSLSQFFMVVEIATQGAFNGLGKTLPPSLVGIILNALRIPGALILSSTVLGLNGVWWSICISSILKGVILFIWLAIVLKSFPKSSLNEAYEEC</sequence>
<reference evidence="12" key="1">
    <citation type="submission" date="2014-11" db="EMBL/GenBank/DDBJ databases">
        <authorList>
            <person name="Wibberg D."/>
        </authorList>
    </citation>
    <scope>NUCLEOTIDE SEQUENCE [LARGE SCALE GENOMIC DNA]</scope>
    <source>
        <strain evidence="12">L3</strain>
    </source>
</reference>
<comment type="subcellular location">
    <subcellularLocation>
        <location evidence="1">Cell membrane</location>
        <topology evidence="1">Multi-pass membrane protein</topology>
    </subcellularLocation>
</comment>
<feature type="transmembrane region" description="Helical" evidence="10">
    <location>
        <begin position="100"/>
        <end position="123"/>
    </location>
</feature>
<feature type="transmembrane region" description="Helical" evidence="10">
    <location>
        <begin position="168"/>
        <end position="192"/>
    </location>
</feature>
<dbReference type="EMBL" id="LN824141">
    <property type="protein sequence ID" value="CEP78966.1"/>
    <property type="molecule type" value="Genomic_DNA"/>
</dbReference>
<dbReference type="Proteomes" id="UP000032809">
    <property type="component" value="Chromosome I"/>
</dbReference>
<feature type="transmembrane region" description="Helical" evidence="10">
    <location>
        <begin position="14"/>
        <end position="35"/>
    </location>
</feature>
<feature type="transmembrane region" description="Helical" evidence="10">
    <location>
        <begin position="321"/>
        <end position="339"/>
    </location>
</feature>
<keyword evidence="6 10" id="KW-1133">Transmembrane helix</keyword>
<evidence type="ECO:0000256" key="8">
    <source>
        <dbReference type="ARBA" id="ARBA00023136"/>
    </source>
</evidence>
<feature type="transmembrane region" description="Helical" evidence="10">
    <location>
        <begin position="419"/>
        <end position="442"/>
    </location>
</feature>
<evidence type="ECO:0000256" key="2">
    <source>
        <dbReference type="ARBA" id="ARBA00022448"/>
    </source>
</evidence>
<feature type="transmembrane region" description="Helical" evidence="10">
    <location>
        <begin position="244"/>
        <end position="266"/>
    </location>
</feature>
<evidence type="ECO:0000256" key="7">
    <source>
        <dbReference type="ARBA" id="ARBA00023065"/>
    </source>
</evidence>
<evidence type="ECO:0000256" key="5">
    <source>
        <dbReference type="ARBA" id="ARBA00022692"/>
    </source>
</evidence>
<dbReference type="PANTHER" id="PTHR43298">
    <property type="entry name" value="MULTIDRUG RESISTANCE PROTEIN NORM-RELATED"/>
    <property type="match status" value="1"/>
</dbReference>
<dbReference type="KEGG" id="dtn:DTL3_1678"/>
<dbReference type="NCBIfam" id="TIGR00797">
    <property type="entry name" value="matE"/>
    <property type="match status" value="1"/>
</dbReference>
<feature type="transmembrane region" description="Helical" evidence="10">
    <location>
        <begin position="286"/>
        <end position="309"/>
    </location>
</feature>
<dbReference type="PANTHER" id="PTHR43298:SF2">
    <property type="entry name" value="FMN_FAD EXPORTER YEEO-RELATED"/>
    <property type="match status" value="1"/>
</dbReference>
<keyword evidence="8 10" id="KW-0472">Membrane</keyword>
<accession>A0A0C7NM40</accession>
<gene>
    <name evidence="11" type="primary">matE3</name>
    <name evidence="11" type="ORF">DTL3_1678</name>
</gene>
<keyword evidence="5 10" id="KW-0812">Transmembrane</keyword>
<dbReference type="CDD" id="cd13140">
    <property type="entry name" value="MATE_like_1"/>
    <property type="match status" value="1"/>
</dbReference>
<dbReference type="OrthoDB" id="9811110at2"/>
<evidence type="ECO:0000256" key="10">
    <source>
        <dbReference type="SAM" id="Phobius"/>
    </source>
</evidence>
<evidence type="ECO:0000256" key="1">
    <source>
        <dbReference type="ARBA" id="ARBA00004651"/>
    </source>
</evidence>
<evidence type="ECO:0000313" key="12">
    <source>
        <dbReference type="Proteomes" id="UP000032809"/>
    </source>
</evidence>
<proteinExistence type="predicted"/>
<organism evidence="11 12">
    <name type="scientific">Defluviitoga tunisiensis</name>
    <dbReference type="NCBI Taxonomy" id="1006576"/>
    <lineage>
        <taxon>Bacteria</taxon>
        <taxon>Thermotogati</taxon>
        <taxon>Thermotogota</taxon>
        <taxon>Thermotogae</taxon>
        <taxon>Petrotogales</taxon>
        <taxon>Petrotogaceae</taxon>
        <taxon>Defluviitoga</taxon>
    </lineage>
</organism>
<keyword evidence="4" id="KW-1003">Cell membrane</keyword>
<feature type="transmembrane region" description="Helical" evidence="10">
    <location>
        <begin position="47"/>
        <end position="67"/>
    </location>
</feature>
<keyword evidence="2" id="KW-0813">Transport</keyword>
<dbReference type="PIRSF" id="PIRSF006603">
    <property type="entry name" value="DinF"/>
    <property type="match status" value="1"/>
</dbReference>
<dbReference type="InterPro" id="IPR048279">
    <property type="entry name" value="MdtK-like"/>
</dbReference>
<evidence type="ECO:0000256" key="3">
    <source>
        <dbReference type="ARBA" id="ARBA00022449"/>
    </source>
</evidence>
<dbReference type="PATRIC" id="fig|1006576.9.peg.1675"/>
<dbReference type="GO" id="GO:0006811">
    <property type="term" value="P:monoatomic ion transport"/>
    <property type="evidence" value="ECO:0007669"/>
    <property type="project" value="UniProtKB-KW"/>
</dbReference>
<evidence type="ECO:0000256" key="6">
    <source>
        <dbReference type="ARBA" id="ARBA00022989"/>
    </source>
</evidence>
<protein>
    <recommendedName>
        <fullName evidence="9">Multidrug-efflux transporter</fullName>
    </recommendedName>
</protein>
<keyword evidence="7" id="KW-0406">Ion transport</keyword>
<dbReference type="GO" id="GO:0005886">
    <property type="term" value="C:plasma membrane"/>
    <property type="evidence" value="ECO:0007669"/>
    <property type="project" value="UniProtKB-SubCell"/>
</dbReference>
<keyword evidence="12" id="KW-1185">Reference proteome</keyword>
<dbReference type="InterPro" id="IPR050222">
    <property type="entry name" value="MATE_MdtK"/>
</dbReference>
<feature type="transmembrane region" description="Helical" evidence="10">
    <location>
        <begin position="135"/>
        <end position="156"/>
    </location>
</feature>
<dbReference type="AlphaFoldDB" id="A0A0C7NM40"/>
<dbReference type="GO" id="GO:0015297">
    <property type="term" value="F:antiporter activity"/>
    <property type="evidence" value="ECO:0007669"/>
    <property type="project" value="UniProtKB-KW"/>
</dbReference>
<evidence type="ECO:0000313" key="11">
    <source>
        <dbReference type="EMBL" id="CEP78966.1"/>
    </source>
</evidence>
<dbReference type="InterPro" id="IPR002528">
    <property type="entry name" value="MATE_fam"/>
</dbReference>
<keyword evidence="3" id="KW-0050">Antiport</keyword>
<dbReference type="RefSeq" id="WP_045088311.1">
    <property type="nucleotide sequence ID" value="NZ_LN824141.1"/>
</dbReference>
<dbReference type="Pfam" id="PF01554">
    <property type="entry name" value="MatE"/>
    <property type="match status" value="2"/>
</dbReference>
<dbReference type="GO" id="GO:0042910">
    <property type="term" value="F:xenobiotic transmembrane transporter activity"/>
    <property type="evidence" value="ECO:0007669"/>
    <property type="project" value="InterPro"/>
</dbReference>
<feature type="transmembrane region" description="Helical" evidence="10">
    <location>
        <begin position="393"/>
        <end position="413"/>
    </location>
</feature>
<name>A0A0C7NM40_DEFTU</name>
<evidence type="ECO:0000256" key="4">
    <source>
        <dbReference type="ARBA" id="ARBA00022475"/>
    </source>
</evidence>